<sequence>MQTLVAAGALIASVGSIVFVWGYQIITGNLPCELCLLQRIPYYLGIPVAAVALAIAAKRGPAVLSRGLLVLFGLAMLVGMVIAAYHAGVEWGFWAGPDACTGPVDGPAVQASDLLAQLSAPNTTPVIRCDQPYFRIFGLSFAGLNVLASAFLAAFTFFGAVGRGRTL</sequence>
<comment type="caution">
    <text evidence="6">The sequence shown here is derived from an EMBL/GenBank/DDBJ whole genome shotgun (WGS) entry which is preliminary data.</text>
</comment>
<dbReference type="InterPro" id="IPR024199">
    <property type="entry name" value="Uncharacterised_DsbB"/>
</dbReference>
<dbReference type="EMBL" id="NPEV01000026">
    <property type="protein sequence ID" value="RAI26797.1"/>
    <property type="molecule type" value="Genomic_DNA"/>
</dbReference>
<evidence type="ECO:0000313" key="7">
    <source>
        <dbReference type="Proteomes" id="UP000249299"/>
    </source>
</evidence>
<dbReference type="PIRSF" id="PIRSF033913">
    <property type="entry name" value="S-S_format_DsbB"/>
    <property type="match status" value="1"/>
</dbReference>
<evidence type="ECO:0000256" key="5">
    <source>
        <dbReference type="SAM" id="Phobius"/>
    </source>
</evidence>
<dbReference type="GO" id="GO:0015035">
    <property type="term" value="F:protein-disulfide reductase activity"/>
    <property type="evidence" value="ECO:0007669"/>
    <property type="project" value="InterPro"/>
</dbReference>
<dbReference type="AlphaFoldDB" id="A0A327JKI2"/>
<dbReference type="GO" id="GO:0006457">
    <property type="term" value="P:protein folding"/>
    <property type="evidence" value="ECO:0007669"/>
    <property type="project" value="InterPro"/>
</dbReference>
<dbReference type="Gene3D" id="1.20.1550.10">
    <property type="entry name" value="DsbB-like"/>
    <property type="match status" value="1"/>
</dbReference>
<dbReference type="InterPro" id="IPR023380">
    <property type="entry name" value="DsbB-like_sf"/>
</dbReference>
<dbReference type="SUPFAM" id="SSF158442">
    <property type="entry name" value="DsbB-like"/>
    <property type="match status" value="1"/>
</dbReference>
<evidence type="ECO:0000256" key="4">
    <source>
        <dbReference type="ARBA" id="ARBA00023136"/>
    </source>
</evidence>
<evidence type="ECO:0000256" key="1">
    <source>
        <dbReference type="ARBA" id="ARBA00004141"/>
    </source>
</evidence>
<organism evidence="6 7">
    <name type="scientific">Rhodobium orientis</name>
    <dbReference type="NCBI Taxonomy" id="34017"/>
    <lineage>
        <taxon>Bacteria</taxon>
        <taxon>Pseudomonadati</taxon>
        <taxon>Pseudomonadota</taxon>
        <taxon>Alphaproteobacteria</taxon>
        <taxon>Hyphomicrobiales</taxon>
        <taxon>Rhodobiaceae</taxon>
        <taxon>Rhodobium</taxon>
    </lineage>
</organism>
<reference evidence="6 7" key="1">
    <citation type="submission" date="2017-07" db="EMBL/GenBank/DDBJ databases">
        <title>Draft Genome Sequences of Select Purple Nonsulfur Bacteria.</title>
        <authorList>
            <person name="Lasarre B."/>
            <person name="Mckinlay J.B."/>
        </authorList>
    </citation>
    <scope>NUCLEOTIDE SEQUENCE [LARGE SCALE GENOMIC DNA]</scope>
    <source>
        <strain evidence="6 7">DSM 11290</strain>
    </source>
</reference>
<dbReference type="InterPro" id="IPR003752">
    <property type="entry name" value="DiS_bond_form_DsbB/BdbC"/>
</dbReference>
<protein>
    <recommendedName>
        <fullName evidence="8">Disulfide bond formation protein B</fullName>
    </recommendedName>
</protein>
<feature type="transmembrane region" description="Helical" evidence="5">
    <location>
        <begin position="40"/>
        <end position="57"/>
    </location>
</feature>
<keyword evidence="4 5" id="KW-0472">Membrane</keyword>
<evidence type="ECO:0008006" key="8">
    <source>
        <dbReference type="Google" id="ProtNLM"/>
    </source>
</evidence>
<dbReference type="Pfam" id="PF02600">
    <property type="entry name" value="DsbB"/>
    <property type="match status" value="1"/>
</dbReference>
<dbReference type="Proteomes" id="UP000249299">
    <property type="component" value="Unassembled WGS sequence"/>
</dbReference>
<name>A0A327JKI2_9HYPH</name>
<proteinExistence type="predicted"/>
<evidence type="ECO:0000256" key="2">
    <source>
        <dbReference type="ARBA" id="ARBA00022692"/>
    </source>
</evidence>
<accession>A0A327JKI2</accession>
<dbReference type="GO" id="GO:0016020">
    <property type="term" value="C:membrane"/>
    <property type="evidence" value="ECO:0007669"/>
    <property type="project" value="UniProtKB-SubCell"/>
</dbReference>
<keyword evidence="2 5" id="KW-0812">Transmembrane</keyword>
<feature type="transmembrane region" description="Helical" evidence="5">
    <location>
        <begin position="136"/>
        <end position="161"/>
    </location>
</feature>
<keyword evidence="3 5" id="KW-1133">Transmembrane helix</keyword>
<evidence type="ECO:0000313" key="6">
    <source>
        <dbReference type="EMBL" id="RAI26797.1"/>
    </source>
</evidence>
<feature type="transmembrane region" description="Helical" evidence="5">
    <location>
        <begin position="69"/>
        <end position="88"/>
    </location>
</feature>
<keyword evidence="7" id="KW-1185">Reference proteome</keyword>
<evidence type="ECO:0000256" key="3">
    <source>
        <dbReference type="ARBA" id="ARBA00022989"/>
    </source>
</evidence>
<dbReference type="OrthoDB" id="9808637at2"/>
<comment type="subcellular location">
    <subcellularLocation>
        <location evidence="1">Membrane</location>
        <topology evidence="1">Multi-pass membrane protein</topology>
    </subcellularLocation>
</comment>
<gene>
    <name evidence="6" type="ORF">CH339_12825</name>
</gene>